<protein>
    <submittedName>
        <fullName evidence="1">Uncharacterized protein</fullName>
    </submittedName>
</protein>
<gene>
    <name evidence="1" type="ORF">CYNAS_LOCUS11962</name>
</gene>
<accession>A0AA36GX84</accession>
<proteinExistence type="predicted"/>
<reference evidence="1" key="1">
    <citation type="submission" date="2023-07" db="EMBL/GenBank/DDBJ databases">
        <authorList>
            <consortium name="CYATHOMIX"/>
        </authorList>
    </citation>
    <scope>NUCLEOTIDE SEQUENCE</scope>
    <source>
        <strain evidence="1">N/A</strain>
    </source>
</reference>
<dbReference type="EMBL" id="CATQJL010000223">
    <property type="protein sequence ID" value="CAJ0599979.1"/>
    <property type="molecule type" value="Genomic_DNA"/>
</dbReference>
<dbReference type="Proteomes" id="UP001176961">
    <property type="component" value="Unassembled WGS sequence"/>
</dbReference>
<evidence type="ECO:0000313" key="2">
    <source>
        <dbReference type="Proteomes" id="UP001176961"/>
    </source>
</evidence>
<comment type="caution">
    <text evidence="1">The sequence shown here is derived from an EMBL/GenBank/DDBJ whole genome shotgun (WGS) entry which is preliminary data.</text>
</comment>
<evidence type="ECO:0000313" key="1">
    <source>
        <dbReference type="EMBL" id="CAJ0599979.1"/>
    </source>
</evidence>
<sequence length="114" mass="12485">MRTKVHDQSAGPGASIATPLYTHIHIHIHKQRGRTSIHHPTTPTHTKASMVASAAASQPNAKFMYRSIEAERTCARSSTPTIVSVYRDHTDDARGDRYALRIVDDCSVMSCGNA</sequence>
<organism evidence="1 2">
    <name type="scientific">Cylicocyclus nassatus</name>
    <name type="common">Nematode worm</name>
    <dbReference type="NCBI Taxonomy" id="53992"/>
    <lineage>
        <taxon>Eukaryota</taxon>
        <taxon>Metazoa</taxon>
        <taxon>Ecdysozoa</taxon>
        <taxon>Nematoda</taxon>
        <taxon>Chromadorea</taxon>
        <taxon>Rhabditida</taxon>
        <taxon>Rhabditina</taxon>
        <taxon>Rhabditomorpha</taxon>
        <taxon>Strongyloidea</taxon>
        <taxon>Strongylidae</taxon>
        <taxon>Cylicocyclus</taxon>
    </lineage>
</organism>
<dbReference type="AlphaFoldDB" id="A0AA36GX84"/>
<keyword evidence="2" id="KW-1185">Reference proteome</keyword>
<name>A0AA36GX84_CYLNA</name>